<reference evidence="1" key="1">
    <citation type="journal article" date="2021" name="Proc. Natl. Acad. Sci. U.S.A.">
        <title>A Catalog of Tens of Thousands of Viruses from Human Metagenomes Reveals Hidden Associations with Chronic Diseases.</title>
        <authorList>
            <person name="Tisza M.J."/>
            <person name="Buck C.B."/>
        </authorList>
    </citation>
    <scope>NUCLEOTIDE SEQUENCE</scope>
    <source>
        <strain evidence="1">CtXZx16</strain>
    </source>
</reference>
<dbReference type="EMBL" id="BK014925">
    <property type="protein sequence ID" value="DAD82863.1"/>
    <property type="molecule type" value="Genomic_DNA"/>
</dbReference>
<sequence>MSVKGIYFKKFKNVNDLYLTVWGEGNTKATQIVTAVCKLIYKWYNDGDVFDNKHYVDGWRNDISSYANWLDQNTDKGSEILHRISNCECGSDYEDLLKELADTLLDEEYLLQQNEIKKVGSIYECDGFFKFEENWDDEEDEYIEEDDDIESAIIGSVGEFVDTDREFDKEFIERGV</sequence>
<protein>
    <submittedName>
        <fullName evidence="1">Uncharacterized protein</fullName>
    </submittedName>
</protein>
<accession>A0A8S5MLC3</accession>
<proteinExistence type="predicted"/>
<name>A0A8S5MLC3_9CAUD</name>
<evidence type="ECO:0000313" key="1">
    <source>
        <dbReference type="EMBL" id="DAD82863.1"/>
    </source>
</evidence>
<organism evidence="1">
    <name type="scientific">Siphoviridae sp. ctXZx16</name>
    <dbReference type="NCBI Taxonomy" id="2826371"/>
    <lineage>
        <taxon>Viruses</taxon>
        <taxon>Duplodnaviria</taxon>
        <taxon>Heunggongvirae</taxon>
        <taxon>Uroviricota</taxon>
        <taxon>Caudoviricetes</taxon>
    </lineage>
</organism>